<comment type="subcellular location">
    <subcellularLocation>
        <location evidence="1">Cytoplasm</location>
    </subcellularLocation>
</comment>
<comment type="similarity">
    <text evidence="2">Belongs to the Musashi family.</text>
</comment>
<evidence type="ECO:0000256" key="5">
    <source>
        <dbReference type="ARBA" id="ARBA00022884"/>
    </source>
</evidence>
<dbReference type="CDD" id="cd12323">
    <property type="entry name" value="RRM2_MSI"/>
    <property type="match status" value="1"/>
</dbReference>
<keyword evidence="10" id="KW-1185">Reference proteome</keyword>
<dbReference type="PANTHER" id="PTHR48032:SF18">
    <property type="entry name" value="RRM DOMAIN-CONTAINING PROTEIN"/>
    <property type="match status" value="1"/>
</dbReference>
<gene>
    <name evidence="8" type="ORF">DME_LOCUS9317</name>
</gene>
<dbReference type="Pfam" id="PF00076">
    <property type="entry name" value="RRM_1"/>
    <property type="match status" value="1"/>
</dbReference>
<evidence type="ECO:0000259" key="7">
    <source>
        <dbReference type="PROSITE" id="PS50102"/>
    </source>
</evidence>
<evidence type="ECO:0000256" key="4">
    <source>
        <dbReference type="ARBA" id="ARBA00022737"/>
    </source>
</evidence>
<evidence type="ECO:0000256" key="2">
    <source>
        <dbReference type="ARBA" id="ARBA00006635"/>
    </source>
</evidence>
<name>A0A0N4UEC6_DRAME</name>
<keyword evidence="3" id="KW-0963">Cytoplasm</keyword>
<dbReference type="InterPro" id="IPR034126">
    <property type="entry name" value="MSI_RRM2"/>
</dbReference>
<evidence type="ECO:0000256" key="3">
    <source>
        <dbReference type="ARBA" id="ARBA00022490"/>
    </source>
</evidence>
<reference evidence="11" key="1">
    <citation type="submission" date="2017-02" db="UniProtKB">
        <authorList>
            <consortium name="WormBaseParasite"/>
        </authorList>
    </citation>
    <scope>IDENTIFICATION</scope>
</reference>
<dbReference type="EMBL" id="UYYG01001180">
    <property type="protein sequence ID" value="VDN59344.1"/>
    <property type="molecule type" value="Genomic_DNA"/>
</dbReference>
<dbReference type="GO" id="GO:0005737">
    <property type="term" value="C:cytoplasm"/>
    <property type="evidence" value="ECO:0007669"/>
    <property type="project" value="UniProtKB-SubCell"/>
</dbReference>
<evidence type="ECO:0000313" key="9">
    <source>
        <dbReference type="Proteomes" id="UP000038040"/>
    </source>
</evidence>
<dbReference type="InterPro" id="IPR000504">
    <property type="entry name" value="RRM_dom"/>
</dbReference>
<dbReference type="WBParaSite" id="DME_0000572401-mRNA-1">
    <property type="protein sequence ID" value="DME_0000572401-mRNA-1"/>
    <property type="gene ID" value="DME_0000572401"/>
</dbReference>
<feature type="domain" description="RRM" evidence="7">
    <location>
        <begin position="6"/>
        <end position="83"/>
    </location>
</feature>
<evidence type="ECO:0000313" key="8">
    <source>
        <dbReference type="EMBL" id="VDN59344.1"/>
    </source>
</evidence>
<dbReference type="FunFam" id="3.30.70.330:FF:000020">
    <property type="entry name" value="RNA-binding protein Musashi homolog 2 isoform X1"/>
    <property type="match status" value="1"/>
</dbReference>
<protein>
    <submittedName>
        <fullName evidence="11">RRM domain-containing protein</fullName>
    </submittedName>
</protein>
<dbReference type="PANTHER" id="PTHR48032">
    <property type="entry name" value="RNA-BINDING PROTEIN MUSASHI HOMOLOG RBP6"/>
    <property type="match status" value="1"/>
</dbReference>
<organism evidence="9 11">
    <name type="scientific">Dracunculus medinensis</name>
    <name type="common">Guinea worm</name>
    <dbReference type="NCBI Taxonomy" id="318479"/>
    <lineage>
        <taxon>Eukaryota</taxon>
        <taxon>Metazoa</taxon>
        <taxon>Ecdysozoa</taxon>
        <taxon>Nematoda</taxon>
        <taxon>Chromadorea</taxon>
        <taxon>Rhabditida</taxon>
        <taxon>Spirurina</taxon>
        <taxon>Dracunculoidea</taxon>
        <taxon>Dracunculidae</taxon>
        <taxon>Dracunculus</taxon>
    </lineage>
</organism>
<dbReference type="PROSITE" id="PS50102">
    <property type="entry name" value="RRM"/>
    <property type="match status" value="1"/>
</dbReference>
<keyword evidence="5 6" id="KW-0694">RNA-binding</keyword>
<evidence type="ECO:0000256" key="6">
    <source>
        <dbReference type="PROSITE-ProRule" id="PRU00176"/>
    </source>
</evidence>
<dbReference type="AlphaFoldDB" id="A0A0N4UEC6"/>
<dbReference type="Proteomes" id="UP000274756">
    <property type="component" value="Unassembled WGS sequence"/>
</dbReference>
<evidence type="ECO:0000313" key="11">
    <source>
        <dbReference type="WBParaSite" id="DME_0000572401-mRNA-1"/>
    </source>
</evidence>
<reference evidence="8 10" key="2">
    <citation type="submission" date="2018-11" db="EMBL/GenBank/DDBJ databases">
        <authorList>
            <consortium name="Pathogen Informatics"/>
        </authorList>
    </citation>
    <scope>NUCLEOTIDE SEQUENCE [LARGE SCALE GENOMIC DNA]</scope>
</reference>
<dbReference type="SMART" id="SM00360">
    <property type="entry name" value="RRM"/>
    <property type="match status" value="1"/>
</dbReference>
<proteinExistence type="inferred from homology"/>
<dbReference type="OrthoDB" id="1875751at2759"/>
<sequence length="254" mass="27524">MIIKTKKVFIGGLSAGSTVQDMRKYFEQFGKVEDAMLMFDKNTNRHRGFGFVTFDNDDVSDKVCEIHFHEINGKMVECKKAQPKEVMLPVQQNKNRAAQIRSLYGMGAEQLLAYAFPRLGTYGANMLYPGAILPNTTASLVSAASNPYIIDAQKLSLLADATRTQVSLQDLSQVFNALPYASLTPTSPPGSVTNGATSGGIARGFNVAAAQLSAAQQAFETAALYASVSGEPFPAIYPTIHHQNTQIPHSFPKV</sequence>
<keyword evidence="4" id="KW-0677">Repeat</keyword>
<dbReference type="GO" id="GO:0006417">
    <property type="term" value="P:regulation of translation"/>
    <property type="evidence" value="ECO:0007669"/>
    <property type="project" value="TreeGrafter"/>
</dbReference>
<accession>A0A0N4UEC6</accession>
<dbReference type="Gene3D" id="3.30.70.330">
    <property type="match status" value="1"/>
</dbReference>
<dbReference type="SUPFAM" id="SSF54928">
    <property type="entry name" value="RNA-binding domain, RBD"/>
    <property type="match status" value="1"/>
</dbReference>
<dbReference type="Proteomes" id="UP000038040">
    <property type="component" value="Unplaced"/>
</dbReference>
<evidence type="ECO:0000313" key="10">
    <source>
        <dbReference type="Proteomes" id="UP000274756"/>
    </source>
</evidence>
<dbReference type="InterPro" id="IPR035979">
    <property type="entry name" value="RBD_domain_sf"/>
</dbReference>
<dbReference type="InterPro" id="IPR012677">
    <property type="entry name" value="Nucleotide-bd_a/b_plait_sf"/>
</dbReference>
<dbReference type="STRING" id="318479.A0A0N4UEC6"/>
<dbReference type="GO" id="GO:0003729">
    <property type="term" value="F:mRNA binding"/>
    <property type="evidence" value="ECO:0007669"/>
    <property type="project" value="TreeGrafter"/>
</dbReference>
<evidence type="ECO:0000256" key="1">
    <source>
        <dbReference type="ARBA" id="ARBA00004496"/>
    </source>
</evidence>